<evidence type="ECO:0000313" key="10">
    <source>
        <dbReference type="EMBL" id="GAT33797.1"/>
    </source>
</evidence>
<reference evidence="11" key="1">
    <citation type="journal article" date="2017" name="Genome Announc.">
        <title>Draft Genome Sequence of Terrimicrobium sacchariphilum NM-5T, a Facultative Anaerobic Soil Bacterium of the Class Spartobacteria.</title>
        <authorList>
            <person name="Qiu Y.L."/>
            <person name="Tourlousse D.M."/>
            <person name="Matsuura N."/>
            <person name="Ohashi A."/>
            <person name="Sekiguchi Y."/>
        </authorList>
    </citation>
    <scope>NUCLEOTIDE SEQUENCE [LARGE SCALE GENOMIC DNA]</scope>
    <source>
        <strain evidence="11">NM-5</strain>
    </source>
</reference>
<evidence type="ECO:0000256" key="1">
    <source>
        <dbReference type="ARBA" id="ARBA00004752"/>
    </source>
</evidence>
<dbReference type="UniPathway" id="UPA00219"/>
<keyword evidence="11" id="KW-1185">Reference proteome</keyword>
<sequence length="211" mass="22626">MTVALPHIRVKETAAILIAAAVLVVSQAAAQQGGAAAPTPRPKQKKASELIYKQEPPRIFERVLEKSTPANSTIVISLGKQRAYFLVDGETAIDSPISSGKRAGMTPKGTYKISEKDADHRSSVYGDFVSQRTGKTVRAGVSTKIDSAPSGTVYRGAPMRWFMRLTNDGVGMHTGILPGYPASHGCIRLPEEIAKLFYSKVVLGTQVTVTD</sequence>
<dbReference type="GO" id="GO:0008360">
    <property type="term" value="P:regulation of cell shape"/>
    <property type="evidence" value="ECO:0007669"/>
    <property type="project" value="UniProtKB-UniRule"/>
</dbReference>
<feature type="signal peptide" evidence="8">
    <location>
        <begin position="1"/>
        <end position="30"/>
    </location>
</feature>
<dbReference type="PANTHER" id="PTHR30582">
    <property type="entry name" value="L,D-TRANSPEPTIDASE"/>
    <property type="match status" value="1"/>
</dbReference>
<evidence type="ECO:0000256" key="4">
    <source>
        <dbReference type="ARBA" id="ARBA00022960"/>
    </source>
</evidence>
<name>A0A146GAI0_TERSA</name>
<evidence type="ECO:0000256" key="3">
    <source>
        <dbReference type="ARBA" id="ARBA00022679"/>
    </source>
</evidence>
<dbReference type="Gene3D" id="2.40.440.10">
    <property type="entry name" value="L,D-transpeptidase catalytic domain-like"/>
    <property type="match status" value="1"/>
</dbReference>
<comment type="caution">
    <text evidence="10">The sequence shown here is derived from an EMBL/GenBank/DDBJ whole genome shotgun (WGS) entry which is preliminary data.</text>
</comment>
<dbReference type="GO" id="GO:0071555">
    <property type="term" value="P:cell wall organization"/>
    <property type="evidence" value="ECO:0007669"/>
    <property type="project" value="UniProtKB-UniRule"/>
</dbReference>
<keyword evidence="3" id="KW-0808">Transferase</keyword>
<feature type="chain" id="PRO_5007524661" evidence="8">
    <location>
        <begin position="31"/>
        <end position="211"/>
    </location>
</feature>
<dbReference type="AlphaFoldDB" id="A0A146GAI0"/>
<evidence type="ECO:0000256" key="5">
    <source>
        <dbReference type="ARBA" id="ARBA00022984"/>
    </source>
</evidence>
<dbReference type="STRING" id="690879.TSACC_22215"/>
<dbReference type="PROSITE" id="PS52029">
    <property type="entry name" value="LD_TPASE"/>
    <property type="match status" value="1"/>
</dbReference>
<feature type="active site" description="Nucleophile" evidence="7">
    <location>
        <position position="186"/>
    </location>
</feature>
<keyword evidence="5 7" id="KW-0573">Peptidoglycan synthesis</keyword>
<gene>
    <name evidence="10" type="ORF">TSACC_22215</name>
</gene>
<comment type="pathway">
    <text evidence="1 7">Cell wall biogenesis; peptidoglycan biosynthesis.</text>
</comment>
<dbReference type="InParanoid" id="A0A146GAI0"/>
<dbReference type="GO" id="GO:0071972">
    <property type="term" value="F:peptidoglycan L,D-transpeptidase activity"/>
    <property type="evidence" value="ECO:0007669"/>
    <property type="project" value="TreeGrafter"/>
</dbReference>
<dbReference type="RefSeq" id="WP_084400417.1">
    <property type="nucleotide sequence ID" value="NZ_BDCO01000002.1"/>
</dbReference>
<keyword evidence="8" id="KW-0732">Signal</keyword>
<dbReference type="InterPro" id="IPR050979">
    <property type="entry name" value="LD-transpeptidase"/>
</dbReference>
<accession>A0A146GAI0</accession>
<dbReference type="GO" id="GO:0016740">
    <property type="term" value="F:transferase activity"/>
    <property type="evidence" value="ECO:0007669"/>
    <property type="project" value="UniProtKB-KW"/>
</dbReference>
<dbReference type="GO" id="GO:0018104">
    <property type="term" value="P:peptidoglycan-protein cross-linking"/>
    <property type="evidence" value="ECO:0007669"/>
    <property type="project" value="TreeGrafter"/>
</dbReference>
<protein>
    <submittedName>
        <fullName evidence="10">Lipoprotein-anchoring transpeptidase ErfK/SrfK</fullName>
    </submittedName>
</protein>
<dbReference type="CDD" id="cd16913">
    <property type="entry name" value="YkuD_like"/>
    <property type="match status" value="1"/>
</dbReference>
<keyword evidence="4 7" id="KW-0133">Cell shape</keyword>
<dbReference type="GO" id="GO:0005576">
    <property type="term" value="C:extracellular region"/>
    <property type="evidence" value="ECO:0007669"/>
    <property type="project" value="TreeGrafter"/>
</dbReference>
<dbReference type="Pfam" id="PF03734">
    <property type="entry name" value="YkuD"/>
    <property type="match status" value="1"/>
</dbReference>
<dbReference type="PANTHER" id="PTHR30582:SF2">
    <property type="entry name" value="L,D-TRANSPEPTIDASE YCIB-RELATED"/>
    <property type="match status" value="1"/>
</dbReference>
<dbReference type="EMBL" id="BDCO01000002">
    <property type="protein sequence ID" value="GAT33797.1"/>
    <property type="molecule type" value="Genomic_DNA"/>
</dbReference>
<proteinExistence type="inferred from homology"/>
<evidence type="ECO:0000313" key="11">
    <source>
        <dbReference type="Proteomes" id="UP000076023"/>
    </source>
</evidence>
<keyword evidence="6 7" id="KW-0961">Cell wall biogenesis/degradation</keyword>
<keyword evidence="10" id="KW-0449">Lipoprotein</keyword>
<organism evidence="10 11">
    <name type="scientific">Terrimicrobium sacchariphilum</name>
    <dbReference type="NCBI Taxonomy" id="690879"/>
    <lineage>
        <taxon>Bacteria</taxon>
        <taxon>Pseudomonadati</taxon>
        <taxon>Verrucomicrobiota</taxon>
        <taxon>Terrimicrobiia</taxon>
        <taxon>Terrimicrobiales</taxon>
        <taxon>Terrimicrobiaceae</taxon>
        <taxon>Terrimicrobium</taxon>
    </lineage>
</organism>
<evidence type="ECO:0000256" key="6">
    <source>
        <dbReference type="ARBA" id="ARBA00023316"/>
    </source>
</evidence>
<dbReference type="OrthoDB" id="177750at2"/>
<evidence type="ECO:0000256" key="2">
    <source>
        <dbReference type="ARBA" id="ARBA00005992"/>
    </source>
</evidence>
<evidence type="ECO:0000256" key="7">
    <source>
        <dbReference type="PROSITE-ProRule" id="PRU01373"/>
    </source>
</evidence>
<feature type="domain" description="L,D-TPase catalytic" evidence="9">
    <location>
        <begin position="72"/>
        <end position="210"/>
    </location>
</feature>
<evidence type="ECO:0000256" key="8">
    <source>
        <dbReference type="SAM" id="SignalP"/>
    </source>
</evidence>
<dbReference type="SUPFAM" id="SSF141523">
    <property type="entry name" value="L,D-transpeptidase catalytic domain-like"/>
    <property type="match status" value="1"/>
</dbReference>
<comment type="similarity">
    <text evidence="2">Belongs to the YkuD family.</text>
</comment>
<dbReference type="Proteomes" id="UP000076023">
    <property type="component" value="Unassembled WGS sequence"/>
</dbReference>
<dbReference type="InterPro" id="IPR038063">
    <property type="entry name" value="Transpep_catalytic_dom"/>
</dbReference>
<feature type="active site" description="Proton donor/acceptor" evidence="7">
    <location>
        <position position="173"/>
    </location>
</feature>
<evidence type="ECO:0000259" key="9">
    <source>
        <dbReference type="PROSITE" id="PS52029"/>
    </source>
</evidence>
<dbReference type="InterPro" id="IPR005490">
    <property type="entry name" value="LD_TPept_cat_dom"/>
</dbReference>